<evidence type="ECO:0000256" key="1">
    <source>
        <dbReference type="SAM" id="MobiDB-lite"/>
    </source>
</evidence>
<dbReference type="GO" id="GO:0005794">
    <property type="term" value="C:Golgi apparatus"/>
    <property type="evidence" value="ECO:0007669"/>
    <property type="project" value="TreeGrafter"/>
</dbReference>
<sequence length="370" mass="39488">MSAQQKGPGLPLEGATKCPVKGKLRENGPGAHNSDLIACTVITKDGGMVQRFLAVDIYQMSLVEPDVSRLGWGVVKFAGLLQDMQVTGVEDDSRALNITIHKPASSPHSKPFPILQATFVFSDHIRCIIAKQRLAKGRIQARRMKMQRIAALLDLPIQPTTDVLGFRLGSSSSQHLPFRFYDQCRRGSSDPTVQRSVFASVDKVPGFAVAQCINQHSSPSLSSPPPSASGSPSGSGSTSHCGSGGASLSSTPSAIQSPAVQSSVLRAHLSRVRQHVLEAHLAFLDLVQSGVAGKDAGECSACRRPTVTAATGFSASNGSAHGSSRRQFRQVSPVSLRGPRPRRASGDQGCEPPSKRPFPRLPFSFRPRLR</sequence>
<feature type="compositionally biased region" description="Low complexity" evidence="1">
    <location>
        <begin position="361"/>
        <end position="370"/>
    </location>
</feature>
<organism evidence="3 4">
    <name type="scientific">Puma concolor</name>
    <name type="common">Mountain lion</name>
    <name type="synonym">Felis concolor</name>
    <dbReference type="NCBI Taxonomy" id="9696"/>
    <lineage>
        <taxon>Eukaryota</taxon>
        <taxon>Metazoa</taxon>
        <taxon>Chordata</taxon>
        <taxon>Craniata</taxon>
        <taxon>Vertebrata</taxon>
        <taxon>Euteleostomi</taxon>
        <taxon>Mammalia</taxon>
        <taxon>Eutheria</taxon>
        <taxon>Laurasiatheria</taxon>
        <taxon>Carnivora</taxon>
        <taxon>Feliformia</taxon>
        <taxon>Felidae</taxon>
        <taxon>Felinae</taxon>
        <taxon>Puma</taxon>
    </lineage>
</organism>
<dbReference type="GO" id="GO:0005770">
    <property type="term" value="C:late endosome"/>
    <property type="evidence" value="ECO:0007669"/>
    <property type="project" value="TreeGrafter"/>
</dbReference>
<accession>A0A6P6HB07</accession>
<name>A0A6P6HB07_PUMCO</name>
<dbReference type="PANTHER" id="PTHR21481">
    <property type="entry name" value="PROTEIN CLEC16A"/>
    <property type="match status" value="1"/>
</dbReference>
<dbReference type="Pfam" id="PF19439">
    <property type="entry name" value="CLEC16A_C"/>
    <property type="match status" value="1"/>
</dbReference>
<reference evidence="4" key="1">
    <citation type="submission" date="2025-08" db="UniProtKB">
        <authorList>
            <consortium name="RefSeq"/>
        </authorList>
    </citation>
    <scope>IDENTIFICATION</scope>
    <source>
        <tissue evidence="4">Blood</tissue>
    </source>
</reference>
<dbReference type="GO" id="GO:0016197">
    <property type="term" value="P:endosomal transport"/>
    <property type="evidence" value="ECO:0007669"/>
    <property type="project" value="TreeGrafter"/>
</dbReference>
<feature type="region of interest" description="Disordered" evidence="1">
    <location>
        <begin position="314"/>
        <end position="370"/>
    </location>
</feature>
<feature type="region of interest" description="Disordered" evidence="1">
    <location>
        <begin position="215"/>
        <end position="254"/>
    </location>
</feature>
<feature type="domain" description="CLEC16A/TT9 C-terminal" evidence="2">
    <location>
        <begin position="32"/>
        <end position="279"/>
    </location>
</feature>
<dbReference type="InterPro" id="IPR045820">
    <property type="entry name" value="CLEC16A/TT9_C"/>
</dbReference>
<evidence type="ECO:0000313" key="3">
    <source>
        <dbReference type="Proteomes" id="UP000515131"/>
    </source>
</evidence>
<feature type="compositionally biased region" description="Low complexity" evidence="1">
    <location>
        <begin position="228"/>
        <end position="241"/>
    </location>
</feature>
<feature type="region of interest" description="Disordered" evidence="1">
    <location>
        <begin position="1"/>
        <end position="26"/>
    </location>
</feature>
<gene>
    <name evidence="4" type="primary">LOC112853151</name>
</gene>
<keyword evidence="3" id="KW-1185">Reference proteome</keyword>
<dbReference type="GeneID" id="112853151"/>
<protein>
    <submittedName>
        <fullName evidence="4">Protein CLEC16A-like</fullName>
    </submittedName>
</protein>
<proteinExistence type="predicted"/>
<dbReference type="KEGG" id="pcoo:112853151"/>
<dbReference type="AlphaFoldDB" id="A0A6P6HB07"/>
<dbReference type="GO" id="GO:1901096">
    <property type="term" value="P:regulation of autophagosome maturation"/>
    <property type="evidence" value="ECO:0007669"/>
    <property type="project" value="TreeGrafter"/>
</dbReference>
<evidence type="ECO:0000259" key="2">
    <source>
        <dbReference type="Pfam" id="PF19439"/>
    </source>
</evidence>
<dbReference type="InterPro" id="IPR039272">
    <property type="entry name" value="CLEC16A/TT9"/>
</dbReference>
<dbReference type="RefSeq" id="XP_025772461.1">
    <property type="nucleotide sequence ID" value="XM_025916676.1"/>
</dbReference>
<dbReference type="Proteomes" id="UP000515131">
    <property type="component" value="Unplaced"/>
</dbReference>
<evidence type="ECO:0000313" key="4">
    <source>
        <dbReference type="RefSeq" id="XP_025772461.1"/>
    </source>
</evidence>
<dbReference type="GO" id="GO:0007034">
    <property type="term" value="P:vacuolar transport"/>
    <property type="evidence" value="ECO:0007669"/>
    <property type="project" value="TreeGrafter"/>
</dbReference>
<dbReference type="PANTHER" id="PTHR21481:SF0">
    <property type="entry name" value="PROTEIN CLEC16A"/>
    <property type="match status" value="1"/>
</dbReference>